<evidence type="ECO:0000256" key="6">
    <source>
        <dbReference type="ARBA" id="ARBA00022679"/>
    </source>
</evidence>
<sequence>MSNTQTLTIQVPATTANIGPGFDCLGAALSLYNRFQFTRLADDAEAPIIQATGQGAEQLPTDDKNLVYRAFVSTYQHLGQTPPAIKIDIHLDIPQARGLGSSATAIIAGLIGANQFANQPLDPADLLQLAIDLEGHPDNVVPAMVGGCCLAAKDLAGKWQICPIDWSPEVVPIVAIPDFELKTDLARNALPDTCGYGDAIFNMAHLGFLIKGLEQADPALLKTALDDKLHQPYRLQLIAGFAEAYQAALKAGAYGLVISGAGPTLLALGDRESAGAIASAIRNQWQTANRSVETQVLKIDRQGAIAQFT</sequence>
<dbReference type="Pfam" id="PF08544">
    <property type="entry name" value="GHMP_kinases_C"/>
    <property type="match status" value="1"/>
</dbReference>
<evidence type="ECO:0000256" key="11">
    <source>
        <dbReference type="ARBA" id="ARBA00049375"/>
    </source>
</evidence>
<evidence type="ECO:0000256" key="5">
    <source>
        <dbReference type="ARBA" id="ARBA00022605"/>
    </source>
</evidence>
<dbReference type="RefSeq" id="WP_012165110.1">
    <property type="nucleotide sequence ID" value="NC_009925.1"/>
</dbReference>
<dbReference type="InterPro" id="IPR006204">
    <property type="entry name" value="GHMP_kinase_N_dom"/>
</dbReference>
<keyword evidence="7 13" id="KW-0791">Threonine biosynthesis</keyword>
<evidence type="ECO:0000256" key="2">
    <source>
        <dbReference type="ARBA" id="ARBA00007370"/>
    </source>
</evidence>
<keyword evidence="17" id="KW-1185">Reference proteome</keyword>
<organism evidence="16 17">
    <name type="scientific">Acaryochloris marina (strain MBIC 11017)</name>
    <dbReference type="NCBI Taxonomy" id="329726"/>
    <lineage>
        <taxon>Bacteria</taxon>
        <taxon>Bacillati</taxon>
        <taxon>Cyanobacteriota</taxon>
        <taxon>Cyanophyceae</taxon>
        <taxon>Acaryochloridales</taxon>
        <taxon>Acaryochloridaceae</taxon>
        <taxon>Acaryochloris</taxon>
    </lineage>
</organism>
<evidence type="ECO:0000313" key="16">
    <source>
        <dbReference type="EMBL" id="ABW29831.1"/>
    </source>
</evidence>
<comment type="similarity">
    <text evidence="2 13">Belongs to the GHMP kinase family. Homoserine kinase subfamily.</text>
</comment>
<dbReference type="STRING" id="329726.AM1_4860"/>
<protein>
    <recommendedName>
        <fullName evidence="4 13">Homoserine kinase</fullName>
        <shortName evidence="13">HK</shortName>
        <shortName evidence="13">HSK</shortName>
        <ecNumber evidence="3 13">2.7.1.39</ecNumber>
    </recommendedName>
</protein>
<dbReference type="UniPathway" id="UPA00050">
    <property type="reaction ID" value="UER00064"/>
</dbReference>
<dbReference type="NCBIfam" id="TIGR00191">
    <property type="entry name" value="thrB"/>
    <property type="match status" value="1"/>
</dbReference>
<feature type="domain" description="GHMP kinase N-terminal" evidence="14">
    <location>
        <begin position="65"/>
        <end position="147"/>
    </location>
</feature>
<keyword evidence="5 13" id="KW-0028">Amino-acid biosynthesis</keyword>
<dbReference type="GO" id="GO:0009088">
    <property type="term" value="P:threonine biosynthetic process"/>
    <property type="evidence" value="ECO:0007669"/>
    <property type="project" value="UniProtKB-UniRule"/>
</dbReference>
<evidence type="ECO:0000256" key="9">
    <source>
        <dbReference type="ARBA" id="ARBA00022777"/>
    </source>
</evidence>
<feature type="binding site" evidence="13">
    <location>
        <begin position="94"/>
        <end position="104"/>
    </location>
    <ligand>
        <name>ATP</name>
        <dbReference type="ChEBI" id="CHEBI:30616"/>
    </ligand>
</feature>
<keyword evidence="6 13" id="KW-0808">Transferase</keyword>
<keyword evidence="10 13" id="KW-0067">ATP-binding</keyword>
<keyword evidence="13" id="KW-0963">Cytoplasm</keyword>
<dbReference type="SUPFAM" id="SSF54211">
    <property type="entry name" value="Ribosomal protein S5 domain 2-like"/>
    <property type="match status" value="1"/>
</dbReference>
<dbReference type="PRINTS" id="PR00958">
    <property type="entry name" value="HOMSERKINASE"/>
</dbReference>
<dbReference type="Gene3D" id="3.30.70.890">
    <property type="entry name" value="GHMP kinase, C-terminal domain"/>
    <property type="match status" value="1"/>
</dbReference>
<dbReference type="HAMAP" id="MF_00384">
    <property type="entry name" value="Homoser_kinase"/>
    <property type="match status" value="1"/>
</dbReference>
<dbReference type="EMBL" id="CP000828">
    <property type="protein sequence ID" value="ABW29831.1"/>
    <property type="molecule type" value="Genomic_DNA"/>
</dbReference>
<dbReference type="InterPro" id="IPR014721">
    <property type="entry name" value="Ribsml_uS5_D2-typ_fold_subgr"/>
</dbReference>
<evidence type="ECO:0000256" key="12">
    <source>
        <dbReference type="ARBA" id="ARBA00049954"/>
    </source>
</evidence>
<comment type="function">
    <text evidence="12 13">Catalyzes the ATP-dependent phosphorylation of L-homoserine to L-homoserine phosphate.</text>
</comment>
<dbReference type="EC" id="2.7.1.39" evidence="3 13"/>
<proteinExistence type="inferred from homology"/>
<dbReference type="PIRSF" id="PIRSF000676">
    <property type="entry name" value="Homoser_kin"/>
    <property type="match status" value="1"/>
</dbReference>
<dbReference type="Proteomes" id="UP000000268">
    <property type="component" value="Chromosome"/>
</dbReference>
<dbReference type="KEGG" id="amr:AM1_4860"/>
<dbReference type="InterPro" id="IPR006203">
    <property type="entry name" value="GHMP_knse_ATP-bd_CS"/>
</dbReference>
<dbReference type="Gene3D" id="3.30.230.10">
    <property type="match status" value="1"/>
</dbReference>
<evidence type="ECO:0000256" key="13">
    <source>
        <dbReference type="HAMAP-Rule" id="MF_00384"/>
    </source>
</evidence>
<name>B0C3J7_ACAM1</name>
<dbReference type="InterPro" id="IPR000870">
    <property type="entry name" value="Homoserine_kinase"/>
</dbReference>
<dbReference type="PANTHER" id="PTHR20861:SF1">
    <property type="entry name" value="HOMOSERINE KINASE"/>
    <property type="match status" value="1"/>
</dbReference>
<dbReference type="OrthoDB" id="9769912at2"/>
<evidence type="ECO:0000256" key="1">
    <source>
        <dbReference type="ARBA" id="ARBA00005015"/>
    </source>
</evidence>
<evidence type="ECO:0000256" key="3">
    <source>
        <dbReference type="ARBA" id="ARBA00012078"/>
    </source>
</evidence>
<dbReference type="NCBIfam" id="NF002288">
    <property type="entry name" value="PRK01212.1-4"/>
    <property type="match status" value="1"/>
</dbReference>
<dbReference type="eggNOG" id="COG0083">
    <property type="taxonomic scope" value="Bacteria"/>
</dbReference>
<evidence type="ECO:0000256" key="4">
    <source>
        <dbReference type="ARBA" id="ARBA00017858"/>
    </source>
</evidence>
<comment type="catalytic activity">
    <reaction evidence="11 13">
        <text>L-homoserine + ATP = O-phospho-L-homoserine + ADP + H(+)</text>
        <dbReference type="Rhea" id="RHEA:13985"/>
        <dbReference type="ChEBI" id="CHEBI:15378"/>
        <dbReference type="ChEBI" id="CHEBI:30616"/>
        <dbReference type="ChEBI" id="CHEBI:57476"/>
        <dbReference type="ChEBI" id="CHEBI:57590"/>
        <dbReference type="ChEBI" id="CHEBI:456216"/>
        <dbReference type="EC" id="2.7.1.39"/>
    </reaction>
</comment>
<dbReference type="PROSITE" id="PS00627">
    <property type="entry name" value="GHMP_KINASES_ATP"/>
    <property type="match status" value="1"/>
</dbReference>
<evidence type="ECO:0000256" key="8">
    <source>
        <dbReference type="ARBA" id="ARBA00022741"/>
    </source>
</evidence>
<dbReference type="AlphaFoldDB" id="B0C3J7"/>
<dbReference type="Pfam" id="PF00288">
    <property type="entry name" value="GHMP_kinases_N"/>
    <property type="match status" value="1"/>
</dbReference>
<dbReference type="HOGENOM" id="CLU_041243_0_2_3"/>
<evidence type="ECO:0000259" key="14">
    <source>
        <dbReference type="Pfam" id="PF00288"/>
    </source>
</evidence>
<keyword evidence="8 13" id="KW-0547">Nucleotide-binding</keyword>
<comment type="subcellular location">
    <subcellularLocation>
        <location evidence="13">Cytoplasm</location>
    </subcellularLocation>
</comment>
<accession>B0C3J7</accession>
<dbReference type="GO" id="GO:0005737">
    <property type="term" value="C:cytoplasm"/>
    <property type="evidence" value="ECO:0007669"/>
    <property type="project" value="UniProtKB-SubCell"/>
</dbReference>
<dbReference type="SUPFAM" id="SSF55060">
    <property type="entry name" value="GHMP Kinase, C-terminal domain"/>
    <property type="match status" value="1"/>
</dbReference>
<evidence type="ECO:0000256" key="10">
    <source>
        <dbReference type="ARBA" id="ARBA00022840"/>
    </source>
</evidence>
<evidence type="ECO:0000259" key="15">
    <source>
        <dbReference type="Pfam" id="PF08544"/>
    </source>
</evidence>
<dbReference type="InterPro" id="IPR020568">
    <property type="entry name" value="Ribosomal_Su5_D2-typ_SF"/>
</dbReference>
<gene>
    <name evidence="13 16" type="primary">thrB</name>
    <name evidence="16" type="ordered locus">AM1_4860</name>
</gene>
<evidence type="ECO:0000256" key="7">
    <source>
        <dbReference type="ARBA" id="ARBA00022697"/>
    </source>
</evidence>
<reference evidence="16 17" key="1">
    <citation type="journal article" date="2008" name="Proc. Natl. Acad. Sci. U.S.A.">
        <title>Niche adaptation and genome expansion in the chlorophyll d-producing cyanobacterium Acaryochloris marina.</title>
        <authorList>
            <person name="Swingley W.D."/>
            <person name="Chen M."/>
            <person name="Cheung P.C."/>
            <person name="Conrad A.L."/>
            <person name="Dejesa L.C."/>
            <person name="Hao J."/>
            <person name="Honchak B.M."/>
            <person name="Karbach L.E."/>
            <person name="Kurdoglu A."/>
            <person name="Lahiri S."/>
            <person name="Mastrian S.D."/>
            <person name="Miyashita H."/>
            <person name="Page L."/>
            <person name="Ramakrishna P."/>
            <person name="Satoh S."/>
            <person name="Sattley W.M."/>
            <person name="Shimada Y."/>
            <person name="Taylor H.L."/>
            <person name="Tomo T."/>
            <person name="Tsuchiya T."/>
            <person name="Wang Z.T."/>
            <person name="Raymond J."/>
            <person name="Mimuro M."/>
            <person name="Blankenship R.E."/>
            <person name="Touchman J.W."/>
        </authorList>
    </citation>
    <scope>NUCLEOTIDE SEQUENCE [LARGE SCALE GENOMIC DNA]</scope>
    <source>
        <strain evidence="17">MBIC 11017</strain>
    </source>
</reference>
<dbReference type="PANTHER" id="PTHR20861">
    <property type="entry name" value="HOMOSERINE/4-DIPHOSPHOCYTIDYL-2-C-METHYL-D-ERYTHRITOL KINASE"/>
    <property type="match status" value="1"/>
</dbReference>
<feature type="domain" description="GHMP kinase C-terminal" evidence="15">
    <location>
        <begin position="210"/>
        <end position="285"/>
    </location>
</feature>
<dbReference type="GO" id="GO:0004413">
    <property type="term" value="F:homoserine kinase activity"/>
    <property type="evidence" value="ECO:0007669"/>
    <property type="project" value="UniProtKB-UniRule"/>
</dbReference>
<evidence type="ECO:0000313" key="17">
    <source>
        <dbReference type="Proteomes" id="UP000000268"/>
    </source>
</evidence>
<dbReference type="InterPro" id="IPR013750">
    <property type="entry name" value="GHMP_kinase_C_dom"/>
</dbReference>
<comment type="pathway">
    <text evidence="1 13">Amino-acid biosynthesis; L-threonine biosynthesis; L-threonine from L-aspartate: step 4/5.</text>
</comment>
<keyword evidence="9 13" id="KW-0418">Kinase</keyword>
<dbReference type="GO" id="GO:0005524">
    <property type="term" value="F:ATP binding"/>
    <property type="evidence" value="ECO:0007669"/>
    <property type="project" value="UniProtKB-UniRule"/>
</dbReference>
<dbReference type="InterPro" id="IPR036554">
    <property type="entry name" value="GHMP_kinase_C_sf"/>
</dbReference>